<feature type="signal peptide" evidence="1">
    <location>
        <begin position="1"/>
        <end position="24"/>
    </location>
</feature>
<dbReference type="Proteomes" id="UP000014115">
    <property type="component" value="Unassembled WGS sequence"/>
</dbReference>
<dbReference type="Gene3D" id="3.40.50.150">
    <property type="entry name" value="Vaccinia Virus protein VP39"/>
    <property type="match status" value="1"/>
</dbReference>
<dbReference type="EMBL" id="AMRG01000005">
    <property type="protein sequence ID" value="EKE84544.1"/>
    <property type="molecule type" value="Genomic_DNA"/>
</dbReference>
<evidence type="ECO:0000256" key="1">
    <source>
        <dbReference type="SAM" id="SignalP"/>
    </source>
</evidence>
<keyword evidence="2" id="KW-0808">Transferase</keyword>
<dbReference type="GO" id="GO:0032259">
    <property type="term" value="P:methylation"/>
    <property type="evidence" value="ECO:0007669"/>
    <property type="project" value="UniProtKB-KW"/>
</dbReference>
<dbReference type="RefSeq" id="WP_008488295.1">
    <property type="nucleotide sequence ID" value="NZ_AMRG01000005.1"/>
</dbReference>
<name>K2KPZ4_9GAMM</name>
<dbReference type="GO" id="GO:0008168">
    <property type="term" value="F:methyltransferase activity"/>
    <property type="evidence" value="ECO:0007669"/>
    <property type="project" value="UniProtKB-KW"/>
</dbReference>
<dbReference type="OrthoDB" id="9801692at2"/>
<evidence type="ECO:0000313" key="3">
    <source>
        <dbReference type="Proteomes" id="UP000014115"/>
    </source>
</evidence>
<keyword evidence="3" id="KW-1185">Reference proteome</keyword>
<dbReference type="AlphaFoldDB" id="K2KPZ4"/>
<comment type="caution">
    <text evidence="2">The sequence shown here is derived from an EMBL/GenBank/DDBJ whole genome shotgun (WGS) entry which is preliminary data.</text>
</comment>
<dbReference type="PATRIC" id="fig|740709.3.peg.1171"/>
<protein>
    <submittedName>
        <fullName evidence="2">O-methyltransferase</fullName>
    </submittedName>
</protein>
<feature type="chain" id="PRO_5003859963" evidence="1">
    <location>
        <begin position="25"/>
        <end position="272"/>
    </location>
</feature>
<dbReference type="STRING" id="740709.A10D4_05732"/>
<dbReference type="InterPro" id="IPR016980">
    <property type="entry name" value="S-AdoMet-dep_MeTrfase_Alr7345"/>
</dbReference>
<evidence type="ECO:0000313" key="2">
    <source>
        <dbReference type="EMBL" id="EKE84544.1"/>
    </source>
</evidence>
<gene>
    <name evidence="2" type="ORF">A10D4_05732</name>
</gene>
<reference evidence="2 3" key="1">
    <citation type="journal article" date="2012" name="J. Bacteriol.">
        <title>Genome Sequence of Idiomarina xiamenensis Type Strain 10-D-4.</title>
        <authorList>
            <person name="Lai Q."/>
            <person name="Wang L."/>
            <person name="Wang W."/>
            <person name="Shao Z."/>
        </authorList>
    </citation>
    <scope>NUCLEOTIDE SEQUENCE [LARGE SCALE GENOMIC DNA]</scope>
    <source>
        <strain evidence="2 3">10-D-4</strain>
    </source>
</reference>
<dbReference type="InterPro" id="IPR029063">
    <property type="entry name" value="SAM-dependent_MTases_sf"/>
</dbReference>
<proteinExistence type="predicted"/>
<sequence length="272" mass="30774">MKWTTAVSSVALSLSLLGSPLAQAQSLQDVIDGEQRSAENAARDKHRHPLQTLEFFEVEPNMTVVEIWPGGGWYTEILAPYLRDNGKFYAAHFPANIEREYYQRSRANFLDKMQSADWYDAVEVTEFSPTEASTIAPAGSVDRVLTFRNLHNWYMQAGEDGVKAAFKDFYKALKPGGILGVVDHRLPEDRAQEDAKQSGYIKQSWAIQYAEEAGFELVATSEINANSKDSSDWERGVWTLPPTYALGDEDRDRYEAIGESDRFTLKFKKPEE</sequence>
<dbReference type="PIRSF" id="PIRSF031679">
    <property type="entry name" value="Mtase_Alr7345_prd"/>
    <property type="match status" value="1"/>
</dbReference>
<dbReference type="eggNOG" id="COG4798">
    <property type="taxonomic scope" value="Bacteria"/>
</dbReference>
<dbReference type="SUPFAM" id="SSF53335">
    <property type="entry name" value="S-adenosyl-L-methionine-dependent methyltransferases"/>
    <property type="match status" value="1"/>
</dbReference>
<organism evidence="2 3">
    <name type="scientific">Idiomarina xiamenensis 10-D-4</name>
    <dbReference type="NCBI Taxonomy" id="740709"/>
    <lineage>
        <taxon>Bacteria</taxon>
        <taxon>Pseudomonadati</taxon>
        <taxon>Pseudomonadota</taxon>
        <taxon>Gammaproteobacteria</taxon>
        <taxon>Alteromonadales</taxon>
        <taxon>Idiomarinaceae</taxon>
        <taxon>Idiomarina</taxon>
    </lineage>
</organism>
<keyword evidence="1" id="KW-0732">Signal</keyword>
<accession>K2KPZ4</accession>
<keyword evidence="2" id="KW-0489">Methyltransferase</keyword>